<reference evidence="2" key="1">
    <citation type="submission" date="2025-08" db="UniProtKB">
        <authorList>
            <consortium name="RefSeq"/>
        </authorList>
    </citation>
    <scope>IDENTIFICATION</scope>
</reference>
<dbReference type="GeneID" id="107266753"/>
<evidence type="ECO:0000313" key="1">
    <source>
        <dbReference type="Proteomes" id="UP000694920"/>
    </source>
</evidence>
<organism evidence="1 2">
    <name type="scientific">Cephus cinctus</name>
    <name type="common">Wheat stem sawfly</name>
    <dbReference type="NCBI Taxonomy" id="211228"/>
    <lineage>
        <taxon>Eukaryota</taxon>
        <taxon>Metazoa</taxon>
        <taxon>Ecdysozoa</taxon>
        <taxon>Arthropoda</taxon>
        <taxon>Hexapoda</taxon>
        <taxon>Insecta</taxon>
        <taxon>Pterygota</taxon>
        <taxon>Neoptera</taxon>
        <taxon>Endopterygota</taxon>
        <taxon>Hymenoptera</taxon>
        <taxon>Cephoidea</taxon>
        <taxon>Cephidae</taxon>
        <taxon>Cephus</taxon>
    </lineage>
</organism>
<dbReference type="KEGG" id="ccin:107266753"/>
<proteinExistence type="predicted"/>
<accession>A0AAJ7BS36</accession>
<name>A0AAJ7BS36_CEPCN</name>
<keyword evidence="1" id="KW-1185">Reference proteome</keyword>
<dbReference type="AlphaFoldDB" id="A0AAJ7BS36"/>
<gene>
    <name evidence="2" type="primary">LOC107266753</name>
</gene>
<protein>
    <submittedName>
        <fullName evidence="2">Uncharacterized protein LOC107266753</fullName>
    </submittedName>
</protein>
<dbReference type="Proteomes" id="UP000694920">
    <property type="component" value="Unplaced"/>
</dbReference>
<sequence>MRCRVLYRNTMAPRNPVRIFIHALLLFPYFTWINAEGIYCFKCTITPPGSRSEEPNQLCSQFDESSRFRIYCPKSTLCAKRAFYLTLNNGTTITTVERGCAMQREHFQVYDTDKQQWQTKEKIVTTPYDERCFFDKAGETRYAPAEYCFCSYHFCNGSQSMKRLQTFSSVQLLLLVTICFMQF</sequence>
<dbReference type="RefSeq" id="XP_015593036.1">
    <property type="nucleotide sequence ID" value="XM_015737550.2"/>
</dbReference>
<evidence type="ECO:0000313" key="2">
    <source>
        <dbReference type="RefSeq" id="XP_015593036.1"/>
    </source>
</evidence>